<name>A0A3N0EIK7_9ACTN</name>
<proteinExistence type="predicted"/>
<gene>
    <name evidence="1" type="ORF">EFW17_01575</name>
</gene>
<dbReference type="GO" id="GO:0003676">
    <property type="term" value="F:nucleic acid binding"/>
    <property type="evidence" value="ECO:0007669"/>
    <property type="project" value="InterPro"/>
</dbReference>
<organism evidence="1 2">
    <name type="scientific">Halostreptopolyspora alba</name>
    <dbReference type="NCBI Taxonomy" id="2487137"/>
    <lineage>
        <taxon>Bacteria</taxon>
        <taxon>Bacillati</taxon>
        <taxon>Actinomycetota</taxon>
        <taxon>Actinomycetes</taxon>
        <taxon>Streptosporangiales</taxon>
        <taxon>Nocardiopsidaceae</taxon>
        <taxon>Halostreptopolyspora</taxon>
    </lineage>
</organism>
<comment type="caution">
    <text evidence="1">The sequence shown here is derived from an EMBL/GenBank/DDBJ whole genome shotgun (WGS) entry which is preliminary data.</text>
</comment>
<dbReference type="OrthoDB" id="570199at2"/>
<evidence type="ECO:0000313" key="1">
    <source>
        <dbReference type="EMBL" id="RNL87529.1"/>
    </source>
</evidence>
<dbReference type="Proteomes" id="UP000269198">
    <property type="component" value="Unassembled WGS sequence"/>
</dbReference>
<keyword evidence="2" id="KW-1185">Reference proteome</keyword>
<dbReference type="Gene3D" id="3.40.1350.10">
    <property type="match status" value="1"/>
</dbReference>
<dbReference type="RefSeq" id="WP_123199394.1">
    <property type="nucleotide sequence ID" value="NZ_RJMB01000001.1"/>
</dbReference>
<evidence type="ECO:0008006" key="3">
    <source>
        <dbReference type="Google" id="ProtNLM"/>
    </source>
</evidence>
<reference evidence="1 2" key="1">
    <citation type="submission" date="2018-11" db="EMBL/GenBank/DDBJ databases">
        <title>The genome draft of YIM 96095.</title>
        <authorList>
            <person name="Tang S.-K."/>
            <person name="Chunyu W.-X."/>
            <person name="Feng Y.-Z."/>
        </authorList>
    </citation>
    <scope>NUCLEOTIDE SEQUENCE [LARGE SCALE GENOMIC DNA]</scope>
    <source>
        <strain evidence="1 2">YIM 96095</strain>
    </source>
</reference>
<sequence>MASDIALWRVDQGSPTRLCSAGLPLESRLEDLIEQDPAVLGEQLLILGRQVPTALGRRVDMLGLASDGTLHVIELKRDRAPRDVLAQVIEYGAWARLRAHADIVALYEEHHPGGDFSSAFYNAFGSPPPEERQRFTDLLLWGSHASDGDREDRTLAEYVVPVVWEKTRAREDAVWLKDMFANQNSACPLRHALTQTILRGEFGDGE</sequence>
<dbReference type="EMBL" id="RJMB01000001">
    <property type="protein sequence ID" value="RNL87529.1"/>
    <property type="molecule type" value="Genomic_DNA"/>
</dbReference>
<dbReference type="AlphaFoldDB" id="A0A3N0EIK7"/>
<dbReference type="InterPro" id="IPR011856">
    <property type="entry name" value="tRNA_endonuc-like_dom_sf"/>
</dbReference>
<evidence type="ECO:0000313" key="2">
    <source>
        <dbReference type="Proteomes" id="UP000269198"/>
    </source>
</evidence>
<protein>
    <recommendedName>
        <fullName evidence="3">DUF91 domain-containing protein</fullName>
    </recommendedName>
</protein>
<accession>A0A3N0EIK7</accession>